<evidence type="ECO:0000313" key="3">
    <source>
        <dbReference type="EMBL" id="KAK0595756.1"/>
    </source>
</evidence>
<dbReference type="PANTHER" id="PTHR36766:SF70">
    <property type="entry name" value="DISEASE RESISTANCE PROTEIN RGA4"/>
    <property type="match status" value="1"/>
</dbReference>
<feature type="domain" description="NB-ARC" evidence="2">
    <location>
        <begin position="1"/>
        <end position="130"/>
    </location>
</feature>
<dbReference type="SUPFAM" id="SSF52540">
    <property type="entry name" value="P-loop containing nucleoside triphosphate hydrolases"/>
    <property type="match status" value="1"/>
</dbReference>
<dbReference type="InterPro" id="IPR002182">
    <property type="entry name" value="NB-ARC"/>
</dbReference>
<keyword evidence="1" id="KW-0611">Plant defense</keyword>
<dbReference type="GO" id="GO:0006952">
    <property type="term" value="P:defense response"/>
    <property type="evidence" value="ECO:0007669"/>
    <property type="project" value="UniProtKB-KW"/>
</dbReference>
<dbReference type="Pfam" id="PF00931">
    <property type="entry name" value="NB-ARC"/>
    <property type="match status" value="1"/>
</dbReference>
<proteinExistence type="predicted"/>
<name>A0AA39SDD3_ACESA</name>
<evidence type="ECO:0000256" key="1">
    <source>
        <dbReference type="ARBA" id="ARBA00022821"/>
    </source>
</evidence>
<reference evidence="3" key="1">
    <citation type="journal article" date="2022" name="Plant J.">
        <title>Strategies of tolerance reflected in two North American maple genomes.</title>
        <authorList>
            <person name="McEvoy S.L."/>
            <person name="Sezen U.U."/>
            <person name="Trouern-Trend A."/>
            <person name="McMahon S.M."/>
            <person name="Schaberg P.G."/>
            <person name="Yang J."/>
            <person name="Wegrzyn J.L."/>
            <person name="Swenson N.G."/>
        </authorList>
    </citation>
    <scope>NUCLEOTIDE SEQUENCE</scope>
    <source>
        <strain evidence="3">NS2018</strain>
    </source>
</reference>
<protein>
    <recommendedName>
        <fullName evidence="2">NB-ARC domain-containing protein</fullName>
    </recommendedName>
</protein>
<dbReference type="EMBL" id="JAUESC010000004">
    <property type="protein sequence ID" value="KAK0595756.1"/>
    <property type="molecule type" value="Genomic_DNA"/>
</dbReference>
<comment type="caution">
    <text evidence="3">The sequence shown here is derived from an EMBL/GenBank/DDBJ whole genome shotgun (WGS) entry which is preliminary data.</text>
</comment>
<evidence type="ECO:0000259" key="2">
    <source>
        <dbReference type="Pfam" id="PF00931"/>
    </source>
</evidence>
<dbReference type="GO" id="GO:0043531">
    <property type="term" value="F:ADP binding"/>
    <property type="evidence" value="ECO:0007669"/>
    <property type="project" value="InterPro"/>
</dbReference>
<reference evidence="3" key="2">
    <citation type="submission" date="2023-06" db="EMBL/GenBank/DDBJ databases">
        <authorList>
            <person name="Swenson N.G."/>
            <person name="Wegrzyn J.L."/>
            <person name="Mcevoy S.L."/>
        </authorList>
    </citation>
    <scope>NUCLEOTIDE SEQUENCE</scope>
    <source>
        <strain evidence="3">NS2018</strain>
        <tissue evidence="3">Leaf</tissue>
    </source>
</reference>
<dbReference type="Gene3D" id="3.40.50.300">
    <property type="entry name" value="P-loop containing nucleotide triphosphate hydrolases"/>
    <property type="match status" value="1"/>
</dbReference>
<gene>
    <name evidence="3" type="ORF">LWI29_009721</name>
</gene>
<dbReference type="AlphaFoldDB" id="A0AA39SDD3"/>
<sequence>MGGLGKTTLVRKLYHNNNIKMRFECRTWVSVYQDYIIWDFIHRIVKSFEFKTIKMEDPRKMNGEDLGRYLLQSLQGRSYLLVIDDVWNNEAWMSLKATFPDNKTESQVIIITRSKEVADSSNERTYTHNLRYD</sequence>
<dbReference type="Proteomes" id="UP001168877">
    <property type="component" value="Unassembled WGS sequence"/>
</dbReference>
<keyword evidence="4" id="KW-1185">Reference proteome</keyword>
<dbReference type="PANTHER" id="PTHR36766">
    <property type="entry name" value="PLANT BROAD-SPECTRUM MILDEW RESISTANCE PROTEIN RPW8"/>
    <property type="match status" value="1"/>
</dbReference>
<dbReference type="InterPro" id="IPR027417">
    <property type="entry name" value="P-loop_NTPase"/>
</dbReference>
<accession>A0AA39SDD3</accession>
<evidence type="ECO:0000313" key="4">
    <source>
        <dbReference type="Proteomes" id="UP001168877"/>
    </source>
</evidence>
<organism evidence="3 4">
    <name type="scientific">Acer saccharum</name>
    <name type="common">Sugar maple</name>
    <dbReference type="NCBI Taxonomy" id="4024"/>
    <lineage>
        <taxon>Eukaryota</taxon>
        <taxon>Viridiplantae</taxon>
        <taxon>Streptophyta</taxon>
        <taxon>Embryophyta</taxon>
        <taxon>Tracheophyta</taxon>
        <taxon>Spermatophyta</taxon>
        <taxon>Magnoliopsida</taxon>
        <taxon>eudicotyledons</taxon>
        <taxon>Gunneridae</taxon>
        <taxon>Pentapetalae</taxon>
        <taxon>rosids</taxon>
        <taxon>malvids</taxon>
        <taxon>Sapindales</taxon>
        <taxon>Sapindaceae</taxon>
        <taxon>Hippocastanoideae</taxon>
        <taxon>Acereae</taxon>
        <taxon>Acer</taxon>
    </lineage>
</organism>